<feature type="region of interest" description="Disordered" evidence="14">
    <location>
        <begin position="69"/>
        <end position="94"/>
    </location>
</feature>
<keyword evidence="6" id="KW-0227">DNA damage</keyword>
<keyword evidence="10 16" id="KW-0456">Lyase</keyword>
<evidence type="ECO:0000256" key="6">
    <source>
        <dbReference type="ARBA" id="ARBA00022763"/>
    </source>
</evidence>
<evidence type="ECO:0000256" key="4">
    <source>
        <dbReference type="ARBA" id="ARBA00014046"/>
    </source>
</evidence>
<dbReference type="FunFam" id="1.10.579.10:FF:000002">
    <property type="entry name" value="Deoxyribodipyrimidine photolyase"/>
    <property type="match status" value="1"/>
</dbReference>
<evidence type="ECO:0000256" key="10">
    <source>
        <dbReference type="ARBA" id="ARBA00023239"/>
    </source>
</evidence>
<keyword evidence="7" id="KW-0274">FAD</keyword>
<protein>
    <recommendedName>
        <fullName evidence="4">Deoxyribodipyrimidine photo-lyase</fullName>
        <ecNumber evidence="3">4.1.99.3</ecNumber>
    </recommendedName>
    <alternativeName>
        <fullName evidence="11">DNA photolyase</fullName>
    </alternativeName>
</protein>
<dbReference type="Gene3D" id="1.25.40.80">
    <property type="match status" value="1"/>
</dbReference>
<keyword evidence="5" id="KW-0285">Flavoprotein</keyword>
<evidence type="ECO:0000256" key="7">
    <source>
        <dbReference type="ARBA" id="ARBA00022827"/>
    </source>
</evidence>
<evidence type="ECO:0000256" key="1">
    <source>
        <dbReference type="ARBA" id="ARBA00001974"/>
    </source>
</evidence>
<dbReference type="InterPro" id="IPR036134">
    <property type="entry name" value="Crypto/Photolyase_FAD-like_sf"/>
</dbReference>
<keyword evidence="9" id="KW-0234">DNA repair</keyword>
<dbReference type="Gene3D" id="1.10.579.10">
    <property type="entry name" value="DNA Cyclobutane Dipyrimidine Photolyase, subunit A, domain 3"/>
    <property type="match status" value="1"/>
</dbReference>
<dbReference type="GO" id="GO:0003677">
    <property type="term" value="F:DNA binding"/>
    <property type="evidence" value="ECO:0007669"/>
    <property type="project" value="UniProtKB-KW"/>
</dbReference>
<dbReference type="PROSITE" id="PS01084">
    <property type="entry name" value="DNA_PHOTOLYASES_2_2"/>
    <property type="match status" value="1"/>
</dbReference>
<name>A0A8F4PMY0_9BRYO</name>
<evidence type="ECO:0000313" key="16">
    <source>
        <dbReference type="EMBL" id="QXF69110.1"/>
    </source>
</evidence>
<evidence type="ECO:0000256" key="14">
    <source>
        <dbReference type="SAM" id="MobiDB-lite"/>
    </source>
</evidence>
<dbReference type="Pfam" id="PF00875">
    <property type="entry name" value="DNA_photolyase"/>
    <property type="match status" value="1"/>
</dbReference>
<proteinExistence type="evidence at transcript level"/>
<dbReference type="InterPro" id="IPR052219">
    <property type="entry name" value="Photolyase_Class-2"/>
</dbReference>
<dbReference type="InterPro" id="IPR032673">
    <property type="entry name" value="DNA_photolyase_2_CS"/>
</dbReference>
<dbReference type="PANTHER" id="PTHR10211:SF0">
    <property type="entry name" value="DEOXYRIBODIPYRIMIDINE PHOTO-LYASE"/>
    <property type="match status" value="1"/>
</dbReference>
<evidence type="ECO:0000259" key="15">
    <source>
        <dbReference type="PROSITE" id="PS51645"/>
    </source>
</evidence>
<dbReference type="PROSITE" id="PS51645">
    <property type="entry name" value="PHR_CRY_ALPHA_BETA"/>
    <property type="match status" value="1"/>
</dbReference>
<dbReference type="Gene3D" id="3.40.50.620">
    <property type="entry name" value="HUPs"/>
    <property type="match status" value="1"/>
</dbReference>
<dbReference type="GO" id="GO:0003904">
    <property type="term" value="F:deoxyribodipyrimidine photo-lyase activity"/>
    <property type="evidence" value="ECO:0007669"/>
    <property type="project" value="UniProtKB-EC"/>
</dbReference>
<dbReference type="NCBIfam" id="TIGR00591">
    <property type="entry name" value="phr2"/>
    <property type="match status" value="1"/>
</dbReference>
<dbReference type="FunFam" id="1.25.40.80:FF:000004">
    <property type="entry name" value="Deoxyribodipyrimidine photolyase"/>
    <property type="match status" value="1"/>
</dbReference>
<organism evidence="16">
    <name type="scientific">Pohlia nutans</name>
    <dbReference type="NCBI Taxonomy" id="140635"/>
    <lineage>
        <taxon>Eukaryota</taxon>
        <taxon>Viridiplantae</taxon>
        <taxon>Streptophyta</taxon>
        <taxon>Embryophyta</taxon>
        <taxon>Bryophyta</taxon>
        <taxon>Bryophytina</taxon>
        <taxon>Bryopsida</taxon>
        <taxon>Bryidae</taxon>
        <taxon>Bryanae</taxon>
        <taxon>Bryales</taxon>
        <taxon>Mniaceae</taxon>
        <taxon>Pohlia</taxon>
    </lineage>
</organism>
<dbReference type="GO" id="GO:0000719">
    <property type="term" value="P:photoreactive repair"/>
    <property type="evidence" value="ECO:0007669"/>
    <property type="project" value="TreeGrafter"/>
</dbReference>
<keyword evidence="8" id="KW-0238">DNA-binding</keyword>
<evidence type="ECO:0000256" key="12">
    <source>
        <dbReference type="ARBA" id="ARBA00033999"/>
    </source>
</evidence>
<feature type="compositionally biased region" description="Basic and acidic residues" evidence="14">
    <location>
        <begin position="76"/>
        <end position="87"/>
    </location>
</feature>
<evidence type="ECO:0000256" key="8">
    <source>
        <dbReference type="ARBA" id="ARBA00023125"/>
    </source>
</evidence>
<sequence length="557" mass="63293">MSFCRKLVCQVAYTLKYIQRDLGYASLKSQRLSSWNTINISNSLKSGRSPSTCAGSFISVVQSRRTRTAAMAPKRKLGEADNSEPSKKAAAGTPIVNPKRWRELNKGEVKEGPVIYWMSRDQRAKHNWALLHACEVASKTGSPVAVVFNLMESYLGAGARQFGFMLRGLKVLEPKLAELNIPFFIVKGDATQTIPTFVADSKAALLVTDFAPTRHGREWRDTVATNIGEVPFHEVEAHNVVPTWVASDKRETGARTIRPKIHRALPEWFKDIPAVEKQAAWTGQQPAKFDWDSEIAEVLERGKDVPEVTWCEPGEDAGWEALMGFLNRLKGYHELRNKPAAKALSNLSPYYHFGQLSCQQAAVEVAKLKGKHKAEVDAFLEEAVVRRELSDNYVFYEPNYDNLDACAGWAKETLQKHSTDKREYIYTWDELEKGETHDELWNAAQHEMVYVGKMHGFMRMYWGKKILEWTESPEQALDYALRLNDKWELDGRDSNGYVGVMWSIGGVHDQGWGEREIFGKIRYMNYAGCKRKFDIATYVKMVNAMVADVKKVRTFPF</sequence>
<dbReference type="GO" id="GO:0009650">
    <property type="term" value="P:UV protection"/>
    <property type="evidence" value="ECO:0007669"/>
    <property type="project" value="UniProtKB-ARBA"/>
</dbReference>
<evidence type="ECO:0000256" key="5">
    <source>
        <dbReference type="ARBA" id="ARBA00022630"/>
    </source>
</evidence>
<evidence type="ECO:0000256" key="11">
    <source>
        <dbReference type="ARBA" id="ARBA00031671"/>
    </source>
</evidence>
<evidence type="ECO:0000256" key="2">
    <source>
        <dbReference type="ARBA" id="ARBA00006409"/>
    </source>
</evidence>
<reference evidence="16" key="1">
    <citation type="journal article" date="2021" name="Photochem. Photobiol.">
        <title>A Class II CPD Photolyase and a 6-4 Photolyase with Photorepair Activity from the Antarctic Moss Pohlia Nutans M211.</title>
        <authorList>
            <person name="An M."/>
            <person name="Qu C."/>
            <person name="Miao J."/>
            <person name="Sha Z."/>
        </authorList>
    </citation>
    <scope>NUCLEOTIDE SEQUENCE</scope>
    <source>
        <strain evidence="16">M211</strain>
    </source>
</reference>
<evidence type="ECO:0000256" key="13">
    <source>
        <dbReference type="ARBA" id="ARBA00055119"/>
    </source>
</evidence>
<dbReference type="PANTHER" id="PTHR10211">
    <property type="entry name" value="DEOXYRIBODIPYRIMIDINE PHOTOLYASE"/>
    <property type="match status" value="1"/>
</dbReference>
<dbReference type="InterPro" id="IPR014729">
    <property type="entry name" value="Rossmann-like_a/b/a_fold"/>
</dbReference>
<comment type="function">
    <text evidence="13">Involved in repair of UV radiation-induced DNA damage. Catalyzes the light-dependent monomerization (300-600 nm) of cyclobutylpyrimidine dimers (CPDs), which are formed between adjacent bases on the same DNA strand upon exposure to ultraviolet radiation. Required for plant survival in the presence of UV-B light. Not involved in the repair of (6-4) photoproducts.</text>
</comment>
<accession>A0A8F4PMY0</accession>
<dbReference type="SUPFAM" id="SSF48173">
    <property type="entry name" value="Cryptochrome/photolyase FAD-binding domain"/>
    <property type="match status" value="1"/>
</dbReference>
<dbReference type="EMBL" id="MW267748">
    <property type="protein sequence ID" value="QXF69110.1"/>
    <property type="molecule type" value="mRNA"/>
</dbReference>
<evidence type="ECO:0000256" key="3">
    <source>
        <dbReference type="ARBA" id="ARBA00013149"/>
    </source>
</evidence>
<evidence type="ECO:0000256" key="9">
    <source>
        <dbReference type="ARBA" id="ARBA00023204"/>
    </source>
</evidence>
<dbReference type="AlphaFoldDB" id="A0A8F4PMY0"/>
<dbReference type="InterPro" id="IPR008148">
    <property type="entry name" value="DNA_photolyase_2"/>
</dbReference>
<comment type="catalytic activity">
    <reaction evidence="12">
        <text>cyclobutadipyrimidine (in DNA) = 2 pyrimidine residues (in DNA).</text>
        <dbReference type="EC" id="4.1.99.3"/>
    </reaction>
</comment>
<comment type="similarity">
    <text evidence="2">Belongs to the DNA photolyase class-2 family.</text>
</comment>
<dbReference type="SUPFAM" id="SSF52425">
    <property type="entry name" value="Cryptochrome/photolyase, N-terminal domain"/>
    <property type="match status" value="1"/>
</dbReference>
<feature type="domain" description="Photolyase/cryptochrome alpha/beta" evidence="15">
    <location>
        <begin position="112"/>
        <end position="243"/>
    </location>
</feature>
<dbReference type="FunFam" id="3.40.50.620:FF:000110">
    <property type="entry name" value="Deoxyribodipyrimidine photolyase"/>
    <property type="match status" value="1"/>
</dbReference>
<dbReference type="InterPro" id="IPR006050">
    <property type="entry name" value="DNA_photolyase_N"/>
</dbReference>
<comment type="cofactor">
    <cofactor evidence="1">
        <name>FAD</name>
        <dbReference type="ChEBI" id="CHEBI:57692"/>
    </cofactor>
</comment>
<dbReference type="InterPro" id="IPR036155">
    <property type="entry name" value="Crypto/Photolyase_N_sf"/>
</dbReference>
<dbReference type="EC" id="4.1.99.3" evidence="3"/>